<dbReference type="Gene3D" id="3.40.50.300">
    <property type="entry name" value="P-loop containing nucleotide triphosphate hydrolases"/>
    <property type="match status" value="1"/>
</dbReference>
<organism evidence="4 5">
    <name type="scientific">Metapseudomonas otitidis</name>
    <dbReference type="NCBI Taxonomy" id="319939"/>
    <lineage>
        <taxon>Bacteria</taxon>
        <taxon>Pseudomonadati</taxon>
        <taxon>Pseudomonadota</taxon>
        <taxon>Gammaproteobacteria</taxon>
        <taxon>Pseudomonadales</taxon>
        <taxon>Pseudomonadaceae</taxon>
        <taxon>Metapseudomonas</taxon>
    </lineage>
</organism>
<sequence>MAIDAYVGLPGHGKSYGVVQHVVIPSLRQGRHVLTNIPLQVDMLLHDYPDGKITQLPADWFEREDLASLFPNGSVVVLDELWRRWPQAMTSKQAPMADKSLLAEHRHMVDGNGNSMRIVFITQDLSQLASFARVLVEQTFRVEKLVELGLRGRYRVDIYRGPVTGQRPPKSAFIRSSGPHKYKEEIYRYYKSATKSDTGDVGDETKADNRGSIWRSPMLWAALAMGLAGPLFGGYYLLSFFDVARYQEQPPATAALVNPPPPSLQEQPVLPGASPHVQEPATNPAPPAGPIVSDFWRVGGFVMPATDSRPNQPGWASKVGYGDRPGDP</sequence>
<keyword evidence="2" id="KW-1133">Transmembrane helix</keyword>
<dbReference type="InterPro" id="IPR027417">
    <property type="entry name" value="P-loop_NTPase"/>
</dbReference>
<accession>A0ABU3XZ95</accession>
<keyword evidence="5" id="KW-1185">Reference proteome</keyword>
<gene>
    <name evidence="4" type="ORF">R0G64_27805</name>
</gene>
<keyword evidence="2" id="KW-0812">Transmembrane</keyword>
<evidence type="ECO:0000313" key="4">
    <source>
        <dbReference type="EMBL" id="MDV3443223.1"/>
    </source>
</evidence>
<evidence type="ECO:0000259" key="3">
    <source>
        <dbReference type="Pfam" id="PF05707"/>
    </source>
</evidence>
<protein>
    <submittedName>
        <fullName evidence="4">Zonular occludens toxin domain-containing protein</fullName>
    </submittedName>
</protein>
<proteinExistence type="predicted"/>
<name>A0ABU3XZ95_9GAMM</name>
<comment type="caution">
    <text evidence="4">The sequence shown here is derived from an EMBL/GenBank/DDBJ whole genome shotgun (WGS) entry which is preliminary data.</text>
</comment>
<dbReference type="RefSeq" id="WP_317234583.1">
    <property type="nucleotide sequence ID" value="NZ_JAWJUL010000168.1"/>
</dbReference>
<dbReference type="InterPro" id="IPR008900">
    <property type="entry name" value="Zot_N"/>
</dbReference>
<dbReference type="EMBL" id="JAWJUL010000168">
    <property type="protein sequence ID" value="MDV3443223.1"/>
    <property type="molecule type" value="Genomic_DNA"/>
</dbReference>
<feature type="domain" description="Zona occludens toxin N-terminal" evidence="3">
    <location>
        <begin position="7"/>
        <end position="195"/>
    </location>
</feature>
<evidence type="ECO:0000256" key="2">
    <source>
        <dbReference type="SAM" id="Phobius"/>
    </source>
</evidence>
<dbReference type="Proteomes" id="UP001273935">
    <property type="component" value="Unassembled WGS sequence"/>
</dbReference>
<dbReference type="Pfam" id="PF05707">
    <property type="entry name" value="Zot"/>
    <property type="match status" value="1"/>
</dbReference>
<evidence type="ECO:0000256" key="1">
    <source>
        <dbReference type="SAM" id="MobiDB-lite"/>
    </source>
</evidence>
<keyword evidence="2" id="KW-0472">Membrane</keyword>
<feature type="region of interest" description="Disordered" evidence="1">
    <location>
        <begin position="303"/>
        <end position="328"/>
    </location>
</feature>
<reference evidence="4 5" key="1">
    <citation type="submission" date="2023-10" db="EMBL/GenBank/DDBJ databases">
        <title>Pseudomonas otitidis isolated from a paediatric patient with cystic fibrosis in Chile.</title>
        <authorList>
            <person name="Amsteins-Romero L."/>
            <person name="Opazo-Capurro A."/>
            <person name="Matus-Kohler M."/>
            <person name="Gonzalez-Rocha G."/>
        </authorList>
    </citation>
    <scope>NUCLEOTIDE SEQUENCE [LARGE SCALE GENOMIC DNA]</scope>
    <source>
        <strain evidence="4 5">P-714</strain>
    </source>
</reference>
<feature type="region of interest" description="Disordered" evidence="1">
    <location>
        <begin position="254"/>
        <end position="288"/>
    </location>
</feature>
<feature type="non-terminal residue" evidence="4">
    <location>
        <position position="328"/>
    </location>
</feature>
<feature type="transmembrane region" description="Helical" evidence="2">
    <location>
        <begin position="218"/>
        <end position="238"/>
    </location>
</feature>
<evidence type="ECO:0000313" key="5">
    <source>
        <dbReference type="Proteomes" id="UP001273935"/>
    </source>
</evidence>